<evidence type="ECO:0000256" key="3">
    <source>
        <dbReference type="ARBA" id="ARBA00022553"/>
    </source>
</evidence>
<reference evidence="6 7" key="1">
    <citation type="submission" date="2019-01" db="EMBL/GenBank/DDBJ databases">
        <title>Pseudolysobacter antarctica gen. nov., sp. nov., isolated from Fildes Peninsula, Antarctica.</title>
        <authorList>
            <person name="Wei Z."/>
            <person name="Peng F."/>
        </authorList>
    </citation>
    <scope>NUCLEOTIDE SEQUENCE [LARGE SCALE GENOMIC DNA]</scope>
    <source>
        <strain evidence="6 7">AQ6-296</strain>
    </source>
</reference>
<name>A0A411HMJ0_9GAMM</name>
<dbReference type="PROSITE" id="PS50109">
    <property type="entry name" value="HIS_KIN"/>
    <property type="match status" value="1"/>
</dbReference>
<evidence type="ECO:0000259" key="5">
    <source>
        <dbReference type="PROSITE" id="PS50109"/>
    </source>
</evidence>
<dbReference type="InterPro" id="IPR004358">
    <property type="entry name" value="Sig_transdc_His_kin-like_C"/>
</dbReference>
<dbReference type="InterPro" id="IPR005467">
    <property type="entry name" value="His_kinase_dom"/>
</dbReference>
<feature type="domain" description="Histidine kinase" evidence="5">
    <location>
        <begin position="219"/>
        <end position="428"/>
    </location>
</feature>
<feature type="transmembrane region" description="Helical" evidence="4">
    <location>
        <begin position="53"/>
        <end position="73"/>
    </location>
</feature>
<evidence type="ECO:0000313" key="7">
    <source>
        <dbReference type="Proteomes" id="UP000291562"/>
    </source>
</evidence>
<dbReference type="AlphaFoldDB" id="A0A411HMJ0"/>
<evidence type="ECO:0000313" key="6">
    <source>
        <dbReference type="EMBL" id="QBB71702.1"/>
    </source>
</evidence>
<dbReference type="Proteomes" id="UP000291562">
    <property type="component" value="Chromosome"/>
</dbReference>
<evidence type="ECO:0000256" key="1">
    <source>
        <dbReference type="ARBA" id="ARBA00000085"/>
    </source>
</evidence>
<dbReference type="SMART" id="SM00388">
    <property type="entry name" value="HisKA"/>
    <property type="match status" value="1"/>
</dbReference>
<dbReference type="GO" id="GO:0000155">
    <property type="term" value="F:phosphorelay sensor kinase activity"/>
    <property type="evidence" value="ECO:0007669"/>
    <property type="project" value="InterPro"/>
</dbReference>
<keyword evidence="6" id="KW-0808">Transferase</keyword>
<protein>
    <recommendedName>
        <fullName evidence="2">histidine kinase</fullName>
        <ecNumber evidence="2">2.7.13.3</ecNumber>
    </recommendedName>
</protein>
<dbReference type="EMBL" id="CP035704">
    <property type="protein sequence ID" value="QBB71702.1"/>
    <property type="molecule type" value="Genomic_DNA"/>
</dbReference>
<evidence type="ECO:0000256" key="4">
    <source>
        <dbReference type="SAM" id="Phobius"/>
    </source>
</evidence>
<dbReference type="OrthoDB" id="9785252at2"/>
<keyword evidence="4" id="KW-0812">Transmembrane</keyword>
<keyword evidence="6" id="KW-0418">Kinase</keyword>
<feature type="transmembrane region" description="Helical" evidence="4">
    <location>
        <begin position="161"/>
        <end position="184"/>
    </location>
</feature>
<dbReference type="Pfam" id="PF02518">
    <property type="entry name" value="HATPase_c"/>
    <property type="match status" value="1"/>
</dbReference>
<dbReference type="SUPFAM" id="SSF47384">
    <property type="entry name" value="Homodimeric domain of signal transducing histidine kinase"/>
    <property type="match status" value="1"/>
</dbReference>
<feature type="transmembrane region" description="Helical" evidence="4">
    <location>
        <begin position="127"/>
        <end position="149"/>
    </location>
</feature>
<feature type="transmembrane region" description="Helical" evidence="4">
    <location>
        <begin position="93"/>
        <end position="120"/>
    </location>
</feature>
<dbReference type="PANTHER" id="PTHR43065">
    <property type="entry name" value="SENSOR HISTIDINE KINASE"/>
    <property type="match status" value="1"/>
</dbReference>
<dbReference type="Pfam" id="PF00512">
    <property type="entry name" value="HisKA"/>
    <property type="match status" value="1"/>
</dbReference>
<proteinExistence type="predicted"/>
<keyword evidence="3" id="KW-0597">Phosphoprotein</keyword>
<sequence>MPLSKHFPASYLHLGPSELLASLAWLRLCAIVGQALTVAFVAHWLVLPIPENALWRGIAVLLLFEVLVLWRMRRTWPVNELEVFGHFVVDMGVLAYLLYLTGGSTNPFISLLVVPIALAATTLAARYLIAIALFAGIIYATLMLYHLSLPSMYEHDMHADFGLHVLGMAANFAITGFLLGLFIWRLARALRQQQTQMQRERERALRDEGILAIATQAAGAAHELNTPLSTIRTLLGELRRAPVDAATLSEDLDVLQSQADRCRDILRELVAVGSAQLADTPETLDLEEFIAGCAERFRLLRPEIELQIDIAAEIATIRLSVLPGLRHALINLLNNAADASQQQSSARVDLVVRGQASILELRVRDYGIGLSADILAAAGHDFYSSKRNGLGLGLALTHATAERLNGELSVHAAAGGGSETCLRLPLRLAENR</sequence>
<evidence type="ECO:0000256" key="2">
    <source>
        <dbReference type="ARBA" id="ARBA00012438"/>
    </source>
</evidence>
<dbReference type="InterPro" id="IPR036890">
    <property type="entry name" value="HATPase_C_sf"/>
</dbReference>
<dbReference type="SUPFAM" id="SSF55874">
    <property type="entry name" value="ATPase domain of HSP90 chaperone/DNA topoisomerase II/histidine kinase"/>
    <property type="match status" value="1"/>
</dbReference>
<keyword evidence="7" id="KW-1185">Reference proteome</keyword>
<dbReference type="SMART" id="SM00387">
    <property type="entry name" value="HATPase_c"/>
    <property type="match status" value="1"/>
</dbReference>
<dbReference type="PANTHER" id="PTHR43065:SF42">
    <property type="entry name" value="TWO-COMPONENT SENSOR PPRA"/>
    <property type="match status" value="1"/>
</dbReference>
<dbReference type="InterPro" id="IPR003661">
    <property type="entry name" value="HisK_dim/P_dom"/>
</dbReference>
<dbReference type="PRINTS" id="PR00344">
    <property type="entry name" value="BCTRLSENSOR"/>
</dbReference>
<dbReference type="CDD" id="cd00082">
    <property type="entry name" value="HisKA"/>
    <property type="match status" value="1"/>
</dbReference>
<keyword evidence="4" id="KW-0472">Membrane</keyword>
<dbReference type="EC" id="2.7.13.3" evidence="2"/>
<accession>A0A411HMJ0</accession>
<dbReference type="Gene3D" id="1.10.287.130">
    <property type="match status" value="1"/>
</dbReference>
<dbReference type="InterPro" id="IPR036097">
    <property type="entry name" value="HisK_dim/P_sf"/>
</dbReference>
<gene>
    <name evidence="6" type="ORF">ELE36_15805</name>
</gene>
<feature type="transmembrane region" description="Helical" evidence="4">
    <location>
        <begin position="20"/>
        <end position="46"/>
    </location>
</feature>
<dbReference type="InterPro" id="IPR003594">
    <property type="entry name" value="HATPase_dom"/>
</dbReference>
<comment type="catalytic activity">
    <reaction evidence="1">
        <text>ATP + protein L-histidine = ADP + protein N-phospho-L-histidine.</text>
        <dbReference type="EC" id="2.7.13.3"/>
    </reaction>
</comment>
<organism evidence="6 7">
    <name type="scientific">Pseudolysobacter antarcticus</name>
    <dbReference type="NCBI Taxonomy" id="2511995"/>
    <lineage>
        <taxon>Bacteria</taxon>
        <taxon>Pseudomonadati</taxon>
        <taxon>Pseudomonadota</taxon>
        <taxon>Gammaproteobacteria</taxon>
        <taxon>Lysobacterales</taxon>
        <taxon>Rhodanobacteraceae</taxon>
        <taxon>Pseudolysobacter</taxon>
    </lineage>
</organism>
<keyword evidence="4" id="KW-1133">Transmembrane helix</keyword>
<dbReference type="KEGG" id="xbc:ELE36_15805"/>
<dbReference type="Gene3D" id="3.30.565.10">
    <property type="entry name" value="Histidine kinase-like ATPase, C-terminal domain"/>
    <property type="match status" value="1"/>
</dbReference>
<dbReference type="Pfam" id="PF25323">
    <property type="entry name" value="6TM_PilS"/>
    <property type="match status" value="1"/>
</dbReference>